<proteinExistence type="inferred from homology"/>
<feature type="domain" description="Calcineurin-like phosphoesterase" evidence="5">
    <location>
        <begin position="290"/>
        <end position="519"/>
    </location>
</feature>
<feature type="signal peptide" evidence="4">
    <location>
        <begin position="1"/>
        <end position="18"/>
    </location>
</feature>
<dbReference type="EMBL" id="JARJLG010000228">
    <property type="protein sequence ID" value="KAJ7725426.1"/>
    <property type="molecule type" value="Genomic_DNA"/>
</dbReference>
<evidence type="ECO:0000313" key="9">
    <source>
        <dbReference type="Proteomes" id="UP001215280"/>
    </source>
</evidence>
<dbReference type="SUPFAM" id="SSF49363">
    <property type="entry name" value="Purple acid phosphatase, N-terminal domain"/>
    <property type="match status" value="1"/>
</dbReference>
<keyword evidence="1 4" id="KW-0732">Signal</keyword>
<dbReference type="PIRSF" id="PIRSF000900">
    <property type="entry name" value="Acid_Ptase_Asper"/>
    <property type="match status" value="1"/>
</dbReference>
<dbReference type="InterPro" id="IPR039331">
    <property type="entry name" value="PAPs-like"/>
</dbReference>
<evidence type="ECO:0000259" key="7">
    <source>
        <dbReference type="Pfam" id="PF16656"/>
    </source>
</evidence>
<evidence type="ECO:0000313" key="8">
    <source>
        <dbReference type="EMBL" id="KAJ7725426.1"/>
    </source>
</evidence>
<feature type="domain" description="Purple acid phosphatase N-terminal" evidence="7">
    <location>
        <begin position="86"/>
        <end position="176"/>
    </location>
</feature>
<dbReference type="InterPro" id="IPR015914">
    <property type="entry name" value="PAPs_N"/>
</dbReference>
<dbReference type="GO" id="GO:0003993">
    <property type="term" value="F:acid phosphatase activity"/>
    <property type="evidence" value="ECO:0007669"/>
    <property type="project" value="UniProtKB-EC"/>
</dbReference>
<dbReference type="InterPro" id="IPR029052">
    <property type="entry name" value="Metallo-depent_PP-like"/>
</dbReference>
<dbReference type="CDD" id="cd00839">
    <property type="entry name" value="MPP_PAPs"/>
    <property type="match status" value="1"/>
</dbReference>
<dbReference type="GO" id="GO:0046872">
    <property type="term" value="F:metal ion binding"/>
    <property type="evidence" value="ECO:0007669"/>
    <property type="project" value="InterPro"/>
</dbReference>
<dbReference type="PANTHER" id="PTHR22953">
    <property type="entry name" value="ACID PHOSPHATASE RELATED"/>
    <property type="match status" value="1"/>
</dbReference>
<organism evidence="8 9">
    <name type="scientific">Mycena maculata</name>
    <dbReference type="NCBI Taxonomy" id="230809"/>
    <lineage>
        <taxon>Eukaryota</taxon>
        <taxon>Fungi</taxon>
        <taxon>Dikarya</taxon>
        <taxon>Basidiomycota</taxon>
        <taxon>Agaricomycotina</taxon>
        <taxon>Agaricomycetes</taxon>
        <taxon>Agaricomycetidae</taxon>
        <taxon>Agaricales</taxon>
        <taxon>Marasmiineae</taxon>
        <taxon>Mycenaceae</taxon>
        <taxon>Mycena</taxon>
    </lineage>
</organism>
<dbReference type="Pfam" id="PF14008">
    <property type="entry name" value="Metallophos_C"/>
    <property type="match status" value="1"/>
</dbReference>
<dbReference type="Gene3D" id="2.60.40.380">
    <property type="entry name" value="Purple acid phosphatase-like, N-terminal"/>
    <property type="match status" value="1"/>
</dbReference>
<dbReference type="InterPro" id="IPR008963">
    <property type="entry name" value="Purple_acid_Pase-like_N"/>
</dbReference>
<dbReference type="InterPro" id="IPR025733">
    <property type="entry name" value="PAPs_C"/>
</dbReference>
<dbReference type="Pfam" id="PF00149">
    <property type="entry name" value="Metallophos"/>
    <property type="match status" value="1"/>
</dbReference>
<dbReference type="InterPro" id="IPR004843">
    <property type="entry name" value="Calcineurin-like_PHP"/>
</dbReference>
<dbReference type="EC" id="3.1.3.2" evidence="4"/>
<dbReference type="Pfam" id="PF16656">
    <property type="entry name" value="Pur_ac_phosph_N"/>
    <property type="match status" value="1"/>
</dbReference>
<evidence type="ECO:0000259" key="5">
    <source>
        <dbReference type="Pfam" id="PF00149"/>
    </source>
</evidence>
<feature type="chain" id="PRO_5041776090" description="Purple acid phosphatase" evidence="4">
    <location>
        <begin position="19"/>
        <end position="620"/>
    </location>
</feature>
<keyword evidence="3" id="KW-0325">Glycoprotein</keyword>
<keyword evidence="9" id="KW-1185">Reference proteome</keyword>
<accession>A0AAD7HQB7</accession>
<comment type="catalytic activity">
    <reaction evidence="4">
        <text>a phosphate monoester + H2O = an alcohol + phosphate</text>
        <dbReference type="Rhea" id="RHEA:15017"/>
        <dbReference type="ChEBI" id="CHEBI:15377"/>
        <dbReference type="ChEBI" id="CHEBI:30879"/>
        <dbReference type="ChEBI" id="CHEBI:43474"/>
        <dbReference type="ChEBI" id="CHEBI:67140"/>
        <dbReference type="EC" id="3.1.3.2"/>
    </reaction>
</comment>
<name>A0AAD7HQB7_9AGAR</name>
<evidence type="ECO:0000256" key="4">
    <source>
        <dbReference type="RuleBase" id="RU361203"/>
    </source>
</evidence>
<dbReference type="PANTHER" id="PTHR22953:SF153">
    <property type="entry name" value="PURPLE ACID PHOSPHATASE"/>
    <property type="match status" value="1"/>
</dbReference>
<evidence type="ECO:0000259" key="6">
    <source>
        <dbReference type="Pfam" id="PF14008"/>
    </source>
</evidence>
<evidence type="ECO:0000256" key="1">
    <source>
        <dbReference type="ARBA" id="ARBA00022729"/>
    </source>
</evidence>
<reference evidence="8" key="1">
    <citation type="submission" date="2023-03" db="EMBL/GenBank/DDBJ databases">
        <title>Massive genome expansion in bonnet fungi (Mycena s.s.) driven by repeated elements and novel gene families across ecological guilds.</title>
        <authorList>
            <consortium name="Lawrence Berkeley National Laboratory"/>
            <person name="Harder C.B."/>
            <person name="Miyauchi S."/>
            <person name="Viragh M."/>
            <person name="Kuo A."/>
            <person name="Thoen E."/>
            <person name="Andreopoulos B."/>
            <person name="Lu D."/>
            <person name="Skrede I."/>
            <person name="Drula E."/>
            <person name="Henrissat B."/>
            <person name="Morin E."/>
            <person name="Kohler A."/>
            <person name="Barry K."/>
            <person name="LaButti K."/>
            <person name="Morin E."/>
            <person name="Salamov A."/>
            <person name="Lipzen A."/>
            <person name="Mereny Z."/>
            <person name="Hegedus B."/>
            <person name="Baldrian P."/>
            <person name="Stursova M."/>
            <person name="Weitz H."/>
            <person name="Taylor A."/>
            <person name="Grigoriev I.V."/>
            <person name="Nagy L.G."/>
            <person name="Martin F."/>
            <person name="Kauserud H."/>
        </authorList>
    </citation>
    <scope>NUCLEOTIDE SEQUENCE</scope>
    <source>
        <strain evidence="8">CBHHK188m</strain>
    </source>
</reference>
<sequence length="620" mass="68021">MSLAAFILLLFFAPSILAIAPPFRRDVDTTYPYMGPAIPIADPVDQTVNGDGTGYPRLWEAPAVEPTLGTLPTNNINVINLAYLDGGMNIHFQTPYGIGGQPCVKWGPERNDLSKSTCGSTATYDRTPPCSDVHVTQCSQFFHDVQLWNLQPATTYYYSIPGGNGTTPSPVLSFTTSREAGDPTAFASDVMVLNDMGYTNAKGTHLQMLAAAGAGAAFAWHGGDISYADDTFYAVSPCNPFNASLPANSTLQQTCYNGSMSTLPGGVDNPDYYIPLPAGEFPAIGSPEGGDMSTMYEPNWDLWQQWMNPITTSVPYMVTPGNHEAACSEGDNTSNNETTAMLELNLKPGSSAPVSNLSYYSCPPSQRNFTAYQYRFHMPGIYSGGSGNFWYSFDYGLAHFISFSGETDYPDSPESPFAADLTGDETKPTEDQTYVTDSGPFGFIKGNISVKENYEQYQWMKNDLANVDRSVTPWVFAMSHRPMYSSQVANSYQPQMRAAWEELFIEYGVDAYLSGHIHWNERMFPLMRNYTLDMGSVINNHTYKTNPGKSLIHLVNGQAGNVESHSELNGAPLLNITAFLDHEHYGFAKLTVHNASMASWQFIHGGNGKVGDYLYIVKTS</sequence>
<evidence type="ECO:0000256" key="2">
    <source>
        <dbReference type="ARBA" id="ARBA00022801"/>
    </source>
</evidence>
<dbReference type="Proteomes" id="UP001215280">
    <property type="component" value="Unassembled WGS sequence"/>
</dbReference>
<dbReference type="SUPFAM" id="SSF56300">
    <property type="entry name" value="Metallo-dependent phosphatases"/>
    <property type="match status" value="1"/>
</dbReference>
<keyword evidence="2 4" id="KW-0378">Hydrolase</keyword>
<comment type="caution">
    <text evidence="8">The sequence shown here is derived from an EMBL/GenBank/DDBJ whole genome shotgun (WGS) entry which is preliminary data.</text>
</comment>
<dbReference type="InterPro" id="IPR014390">
    <property type="entry name" value="Acid_Pase_Asper"/>
</dbReference>
<comment type="similarity">
    <text evidence="4">Belongs to the metallophosphoesterase superfamily. Purple acid phosphatase family.</text>
</comment>
<feature type="domain" description="Purple acid phosphatase C-terminal" evidence="6">
    <location>
        <begin position="551"/>
        <end position="612"/>
    </location>
</feature>
<dbReference type="AlphaFoldDB" id="A0AAD7HQB7"/>
<evidence type="ECO:0000256" key="3">
    <source>
        <dbReference type="ARBA" id="ARBA00023180"/>
    </source>
</evidence>
<dbReference type="InterPro" id="IPR041792">
    <property type="entry name" value="MPP_PAP"/>
</dbReference>
<dbReference type="Gene3D" id="3.60.21.10">
    <property type="match status" value="1"/>
</dbReference>
<protein>
    <recommendedName>
        <fullName evidence="4">Purple acid phosphatase</fullName>
        <ecNumber evidence="4">3.1.3.2</ecNumber>
    </recommendedName>
</protein>
<gene>
    <name evidence="8" type="ORF">DFH07DRAFT_970866</name>
</gene>